<proteinExistence type="inferred from homology"/>
<accession>A0A6J5GV56</accession>
<evidence type="ECO:0000256" key="3">
    <source>
        <dbReference type="ARBA" id="ARBA00022679"/>
    </source>
</evidence>
<dbReference type="InterPro" id="IPR029044">
    <property type="entry name" value="Nucleotide-diphossugar_trans"/>
</dbReference>
<name>A0A6J5GV56_9BURK</name>
<dbReference type="GO" id="GO:0016757">
    <property type="term" value="F:glycosyltransferase activity"/>
    <property type="evidence" value="ECO:0007669"/>
    <property type="project" value="UniProtKB-KW"/>
</dbReference>
<evidence type="ECO:0000256" key="2">
    <source>
        <dbReference type="ARBA" id="ARBA00022676"/>
    </source>
</evidence>
<dbReference type="Gene3D" id="3.40.50.2000">
    <property type="entry name" value="Glycogen Phosphorylase B"/>
    <property type="match status" value="2"/>
</dbReference>
<sequence length="1072" mass="119518">MQDNSQISYWASGNEALRNRKYENAIQLYQKAKANTPELSHLIEDSIQLAKRRIREKRRSAQQEVVDSVDIVVPVFNALDDVKSCLLSLELHTDEFNVRVIVVNDGSQPDTTEWLRSYCSENSLFTLIEHPTNQGYTKTVNTGLKASRAPYVITQNSDTIVSSGWLRGLVRCMESNPKLGIVGPLSNAASWQNVPALRDEAGSFAVNQLPQGLTVDDMAALVADTSEPTYPRLPFVNGFCFMIRRTVIDSIGYMDEINFPVGYGEENDYCIRAIDAGFELAIADDVYVYHAKSKSFGHSRRKELSAQGTESLKRKHTADKYYARVAEVKRTDLLDQVRYRVQAAIEARSAAERVDLMSMRILFLLPVKGGGGGSHSVVQEVSEMRRMGIQARVALKYEHVAAFREMYSDVHGIEDVFVGFDESTILQIADDYDVVVGTIFTSMKFVKRIVSVHPYILPAYYVQDYEPFFFEEGSPKWHEARDSYTLVPGALLFAKTQWIVDVVKLHHGVAVHKVRPSIDHEVYRPVHRGKDERTHVTAMIRPQTPYRGAERTMRLLRRLHQALGDQLVVNIFGCDGGSAEFLALQRDFPFQNHGPLKRPQVATLLASSDLFIDLSDYQAFGRTSLEAMACGCAAAVPANGGGSEYAEHRRNALVLDTRNEDACFEAVSSLLSSPQRLQSMRRAGLQTAAAYSVHAAAVSECLPIEKSLKAWRMKYPRPNKPLLLLMPGLRGDGLPAGSGYVRVVLPYQSPAVLRDWQVRQTNVLPKPGAAQAVLMQRDAVGFNLAELEDWLPRWKGAGGRLVYEIDDDLLDAQGLKARHYKGDAHAVAAKVRLLAGAADLLHVSTESLASLMRQINSNVVVIPNALDADLWRLEDLRQHSRGSHRKMKNGPVRIGYIGTPTHDGDLDHITEAMKQIEKKYGSLVEIEIIGGFQNRTPTFGKRVGLPKKNDYPNFVRWLHERAHWDIGVIALAENKFNESKSYLKFLEYAALDVAIVVSAGSIYQPVARHRHNALIARSTDEWVECVSSLIESPSLRAQLSLQSRRDVCAGHTLAEVGPMISAALMSKVGAAR</sequence>
<dbReference type="CDD" id="cd04186">
    <property type="entry name" value="GT_2_like_c"/>
    <property type="match status" value="1"/>
</dbReference>
<gene>
    <name evidence="6" type="ORF">LMG27177_06019</name>
</gene>
<dbReference type="InterPro" id="IPR001173">
    <property type="entry name" value="Glyco_trans_2-like"/>
</dbReference>
<evidence type="ECO:0000259" key="5">
    <source>
        <dbReference type="Pfam" id="PF00535"/>
    </source>
</evidence>
<dbReference type="PANTHER" id="PTHR43179:SF12">
    <property type="entry name" value="GALACTOFURANOSYLTRANSFERASE GLFT2"/>
    <property type="match status" value="1"/>
</dbReference>
<feature type="domain" description="Glycosyltransferase 2-like" evidence="5">
    <location>
        <begin position="71"/>
        <end position="184"/>
    </location>
</feature>
<keyword evidence="3" id="KW-0808">Transferase</keyword>
<dbReference type="RefSeq" id="WP_175165150.1">
    <property type="nucleotide sequence ID" value="NZ_CADIKI010000022.1"/>
</dbReference>
<evidence type="ECO:0000256" key="1">
    <source>
        <dbReference type="ARBA" id="ARBA00006739"/>
    </source>
</evidence>
<dbReference type="PANTHER" id="PTHR43179">
    <property type="entry name" value="RHAMNOSYLTRANSFERASE WBBL"/>
    <property type="match status" value="1"/>
</dbReference>
<dbReference type="SUPFAM" id="SSF53756">
    <property type="entry name" value="UDP-Glycosyltransferase/glycogen phosphorylase"/>
    <property type="match status" value="2"/>
</dbReference>
<dbReference type="Gene3D" id="3.40.50.11090">
    <property type="match status" value="1"/>
</dbReference>
<comment type="similarity">
    <text evidence="1">Belongs to the glycosyltransferase 2 family.</text>
</comment>
<keyword evidence="2" id="KW-0328">Glycosyltransferase</keyword>
<evidence type="ECO:0008006" key="8">
    <source>
        <dbReference type="Google" id="ProtNLM"/>
    </source>
</evidence>
<dbReference type="EMBL" id="CADIKI010000022">
    <property type="protein sequence ID" value="CAB3806012.1"/>
    <property type="molecule type" value="Genomic_DNA"/>
</dbReference>
<dbReference type="InterPro" id="IPR001296">
    <property type="entry name" value="Glyco_trans_1"/>
</dbReference>
<dbReference type="Gene3D" id="3.90.550.10">
    <property type="entry name" value="Spore Coat Polysaccharide Biosynthesis Protein SpsA, Chain A"/>
    <property type="match status" value="1"/>
</dbReference>
<evidence type="ECO:0000313" key="6">
    <source>
        <dbReference type="EMBL" id="CAB3806012.1"/>
    </source>
</evidence>
<dbReference type="AlphaFoldDB" id="A0A6J5GV56"/>
<protein>
    <recommendedName>
        <fullName evidence="8">Glycosyltransferase 2-like domain-containing protein</fullName>
    </recommendedName>
</protein>
<feature type="domain" description="Glycosyl transferase family 1" evidence="4">
    <location>
        <begin position="530"/>
        <end position="684"/>
    </location>
</feature>
<dbReference type="Pfam" id="PF00535">
    <property type="entry name" value="Glycos_transf_2"/>
    <property type="match status" value="1"/>
</dbReference>
<dbReference type="SUPFAM" id="SSF53448">
    <property type="entry name" value="Nucleotide-diphospho-sugar transferases"/>
    <property type="match status" value="1"/>
</dbReference>
<dbReference type="CDD" id="cd03801">
    <property type="entry name" value="GT4_PimA-like"/>
    <property type="match status" value="1"/>
</dbReference>
<keyword evidence="7" id="KW-1185">Reference proteome</keyword>
<evidence type="ECO:0000313" key="7">
    <source>
        <dbReference type="Proteomes" id="UP000494252"/>
    </source>
</evidence>
<dbReference type="Proteomes" id="UP000494252">
    <property type="component" value="Unassembled WGS sequence"/>
</dbReference>
<reference evidence="6 7" key="1">
    <citation type="submission" date="2020-04" db="EMBL/GenBank/DDBJ databases">
        <authorList>
            <person name="De Canck E."/>
        </authorList>
    </citation>
    <scope>NUCLEOTIDE SEQUENCE [LARGE SCALE GENOMIC DNA]</scope>
    <source>
        <strain evidence="6 7">LMG 27177</strain>
    </source>
</reference>
<evidence type="ECO:0000259" key="4">
    <source>
        <dbReference type="Pfam" id="PF00534"/>
    </source>
</evidence>
<organism evidence="6 7">
    <name type="scientific">Paraburkholderia fynbosensis</name>
    <dbReference type="NCBI Taxonomy" id="1200993"/>
    <lineage>
        <taxon>Bacteria</taxon>
        <taxon>Pseudomonadati</taxon>
        <taxon>Pseudomonadota</taxon>
        <taxon>Betaproteobacteria</taxon>
        <taxon>Burkholderiales</taxon>
        <taxon>Burkholderiaceae</taxon>
        <taxon>Paraburkholderia</taxon>
    </lineage>
</organism>
<dbReference type="Pfam" id="PF00534">
    <property type="entry name" value="Glycos_transf_1"/>
    <property type="match status" value="1"/>
</dbReference>